<dbReference type="PANTHER" id="PTHR15346">
    <property type="entry name" value="DYNACTIN SUBUNIT"/>
    <property type="match status" value="1"/>
</dbReference>
<comment type="caution">
    <text evidence="7">The sequence shown here is derived from an EMBL/GenBank/DDBJ whole genome shotgun (WGS) entry which is preliminary data.</text>
</comment>
<evidence type="ECO:0000256" key="5">
    <source>
        <dbReference type="SAM" id="Coils"/>
    </source>
</evidence>
<dbReference type="GO" id="GO:0030286">
    <property type="term" value="C:dynein complex"/>
    <property type="evidence" value="ECO:0007669"/>
    <property type="project" value="UniProtKB-KW"/>
</dbReference>
<evidence type="ECO:0000256" key="3">
    <source>
        <dbReference type="ARBA" id="ARBA00022490"/>
    </source>
</evidence>
<keyword evidence="6" id="KW-0812">Transmembrane</keyword>
<comment type="similarity">
    <text evidence="2">Belongs to the dynactin subunit 2 family.</text>
</comment>
<proteinExistence type="inferred from homology"/>
<dbReference type="EMBL" id="WJQU01000001">
    <property type="protein sequence ID" value="KAJ6645486.1"/>
    <property type="molecule type" value="Genomic_DNA"/>
</dbReference>
<feature type="coiled-coil region" evidence="5">
    <location>
        <begin position="56"/>
        <end position="83"/>
    </location>
</feature>
<organism evidence="7 8">
    <name type="scientific">Pseudolycoriella hygida</name>
    <dbReference type="NCBI Taxonomy" id="35572"/>
    <lineage>
        <taxon>Eukaryota</taxon>
        <taxon>Metazoa</taxon>
        <taxon>Ecdysozoa</taxon>
        <taxon>Arthropoda</taxon>
        <taxon>Hexapoda</taxon>
        <taxon>Insecta</taxon>
        <taxon>Pterygota</taxon>
        <taxon>Neoptera</taxon>
        <taxon>Endopterygota</taxon>
        <taxon>Diptera</taxon>
        <taxon>Nematocera</taxon>
        <taxon>Sciaroidea</taxon>
        <taxon>Sciaridae</taxon>
        <taxon>Pseudolycoriella</taxon>
    </lineage>
</organism>
<dbReference type="Proteomes" id="UP001151699">
    <property type="component" value="Chromosome A"/>
</dbReference>
<sequence>MTQPLQLPPVEVISFTIFFIIFLFEFDLDCVIYFTYRSGDYELAGEGEKETPIQKCRRLQCEMDELMQDIVALQTDKAISKEEKESYEAVGTVVTSAKKVLDSLRLEQVLGKEAVASAADSEIKKLVNQVEEYKKSGGMAAVQLPLQSNELSQSTRIAQLEHKLHQLESAVGAKPEKLSRLASSLGTNTLLDAVQQLSTKAALLQPSQLDLIEARLNNLATKMDAIAEKPTATNQDSTRDQKTLELYEIAKRTEPITQILPDMLNRMKALESLHNYATNFSKIIAELETTQQALTLSIGNNKALLQGVQEAFAVNLENVNKEVTKLEERMKKVVDKK</sequence>
<evidence type="ECO:0000256" key="4">
    <source>
        <dbReference type="ARBA" id="ARBA00023017"/>
    </source>
</evidence>
<keyword evidence="6" id="KW-1133">Transmembrane helix</keyword>
<dbReference type="GO" id="GO:0007017">
    <property type="term" value="P:microtubule-based process"/>
    <property type="evidence" value="ECO:0007669"/>
    <property type="project" value="InterPro"/>
</dbReference>
<dbReference type="AlphaFoldDB" id="A0A9Q0N9H7"/>
<comment type="subcellular location">
    <subcellularLocation>
        <location evidence="1">Cytoplasm</location>
    </subcellularLocation>
</comment>
<evidence type="ECO:0000313" key="8">
    <source>
        <dbReference type="Proteomes" id="UP001151699"/>
    </source>
</evidence>
<dbReference type="OrthoDB" id="4977at2759"/>
<accession>A0A9Q0N9H7</accession>
<keyword evidence="4" id="KW-0243">Dynein</keyword>
<keyword evidence="6" id="KW-0472">Membrane</keyword>
<keyword evidence="5" id="KW-0175">Coiled coil</keyword>
<dbReference type="GO" id="GO:0005737">
    <property type="term" value="C:cytoplasm"/>
    <property type="evidence" value="ECO:0007669"/>
    <property type="project" value="UniProtKB-SubCell"/>
</dbReference>
<dbReference type="Pfam" id="PF04912">
    <property type="entry name" value="Dynamitin"/>
    <property type="match status" value="1"/>
</dbReference>
<reference evidence="7" key="1">
    <citation type="submission" date="2022-07" db="EMBL/GenBank/DDBJ databases">
        <authorList>
            <person name="Trinca V."/>
            <person name="Uliana J.V.C."/>
            <person name="Torres T.T."/>
            <person name="Ward R.J."/>
            <person name="Monesi N."/>
        </authorList>
    </citation>
    <scope>NUCLEOTIDE SEQUENCE</scope>
    <source>
        <strain evidence="7">HSMRA1968</strain>
        <tissue evidence="7">Whole embryos</tissue>
    </source>
</reference>
<keyword evidence="8" id="KW-1185">Reference proteome</keyword>
<name>A0A9Q0N9H7_9DIPT</name>
<feature type="coiled-coil region" evidence="5">
    <location>
        <begin position="309"/>
        <end position="336"/>
    </location>
</feature>
<dbReference type="GO" id="GO:0005869">
    <property type="term" value="C:dynactin complex"/>
    <property type="evidence" value="ECO:0007669"/>
    <property type="project" value="InterPro"/>
</dbReference>
<evidence type="ECO:0000313" key="7">
    <source>
        <dbReference type="EMBL" id="KAJ6645486.1"/>
    </source>
</evidence>
<feature type="transmembrane region" description="Helical" evidence="6">
    <location>
        <begin position="12"/>
        <end position="36"/>
    </location>
</feature>
<dbReference type="InterPro" id="IPR028133">
    <property type="entry name" value="Dynamitin"/>
</dbReference>
<evidence type="ECO:0000256" key="2">
    <source>
        <dbReference type="ARBA" id="ARBA00006176"/>
    </source>
</evidence>
<gene>
    <name evidence="7" type="ORF">Bhyg_00692</name>
</gene>
<evidence type="ECO:0000256" key="1">
    <source>
        <dbReference type="ARBA" id="ARBA00004496"/>
    </source>
</evidence>
<protein>
    <submittedName>
        <fullName evidence="7">Dynactin subunit 2</fullName>
    </submittedName>
</protein>
<evidence type="ECO:0000256" key="6">
    <source>
        <dbReference type="SAM" id="Phobius"/>
    </source>
</evidence>
<keyword evidence="3" id="KW-0963">Cytoplasm</keyword>